<evidence type="ECO:0000256" key="1">
    <source>
        <dbReference type="ARBA" id="ARBA00022679"/>
    </source>
</evidence>
<reference evidence="4" key="1">
    <citation type="journal article" date="2018" name="MSphere">
        <title>Fusobacterium Genomics Using MinION and Illumina Sequencing Enables Genome Completion and Correction.</title>
        <authorList>
            <person name="Todd S.M."/>
            <person name="Settlage R.E."/>
            <person name="Lahmers K.K."/>
            <person name="Slade D.J."/>
        </authorList>
    </citation>
    <scope>NUCLEOTIDE SEQUENCE [LARGE SCALE GENOMIC DNA]</scope>
    <source>
        <strain evidence="4">ATCC 9817</strain>
    </source>
</reference>
<dbReference type="RefSeq" id="WP_005882933.1">
    <property type="nucleotide sequence ID" value="NZ_CP028102.1"/>
</dbReference>
<organism evidence="3 4">
    <name type="scientific">Fusobacterium mortiferum ATCC 9817</name>
    <dbReference type="NCBI Taxonomy" id="469616"/>
    <lineage>
        <taxon>Bacteria</taxon>
        <taxon>Fusobacteriati</taxon>
        <taxon>Fusobacteriota</taxon>
        <taxon>Fusobacteriia</taxon>
        <taxon>Fusobacteriales</taxon>
        <taxon>Fusobacteriaceae</taxon>
        <taxon>Fusobacterium</taxon>
    </lineage>
</organism>
<dbReference type="PROSITE" id="PS51099">
    <property type="entry name" value="PTS_EIIB_TYPE_2"/>
    <property type="match status" value="1"/>
</dbReference>
<evidence type="ECO:0000313" key="4">
    <source>
        <dbReference type="Proteomes" id="UP000240258"/>
    </source>
</evidence>
<feature type="domain" description="PTS EIIB type-2" evidence="2">
    <location>
        <begin position="37"/>
        <end position="130"/>
    </location>
</feature>
<dbReference type="Pfam" id="PF02302">
    <property type="entry name" value="PTS_IIB"/>
    <property type="match status" value="1"/>
</dbReference>
<accession>A0ABM6TUC6</accession>
<dbReference type="InterPro" id="IPR036095">
    <property type="entry name" value="PTS_EIIB-like_sf"/>
</dbReference>
<dbReference type="GeneID" id="62762125"/>
<dbReference type="Gene3D" id="3.40.50.2300">
    <property type="match status" value="1"/>
</dbReference>
<sequence>MGLFSKLFKGNNEENKEIKNEEVVKEEIINTAKGSKYKAIIACGSGVATSTMARKKIEKGFEERGLKIEIIQCKIGELENLSKAQKPDFVIHTVVLPQGLSFDCPVFSGVPFLTGVGLTKALDEIINSLK</sequence>
<dbReference type="InterPro" id="IPR013011">
    <property type="entry name" value="PTS_EIIB_2"/>
</dbReference>
<evidence type="ECO:0000259" key="2">
    <source>
        <dbReference type="PROSITE" id="PS51099"/>
    </source>
</evidence>
<evidence type="ECO:0000313" key="3">
    <source>
        <dbReference type="EMBL" id="AVQ17831.1"/>
    </source>
</evidence>
<keyword evidence="1" id="KW-0808">Transferase</keyword>
<name>A0ABM6TUC6_FUSMR</name>
<keyword evidence="4" id="KW-1185">Reference proteome</keyword>
<proteinExistence type="predicted"/>
<protein>
    <submittedName>
        <fullName evidence="3">PTS lactose transporter subunit IIB</fullName>
    </submittedName>
</protein>
<gene>
    <name evidence="3" type="ORF">C4N19_01265</name>
</gene>
<dbReference type="EMBL" id="CP028102">
    <property type="protein sequence ID" value="AVQ17831.1"/>
    <property type="molecule type" value="Genomic_DNA"/>
</dbReference>
<dbReference type="Proteomes" id="UP000240258">
    <property type="component" value="Chromosome"/>
</dbReference>
<dbReference type="CDD" id="cd05566">
    <property type="entry name" value="PTS_IIB_galactitol"/>
    <property type="match status" value="1"/>
</dbReference>
<dbReference type="SUPFAM" id="SSF52794">
    <property type="entry name" value="PTS system IIB component-like"/>
    <property type="match status" value="1"/>
</dbReference>
<dbReference type="InterPro" id="IPR003501">
    <property type="entry name" value="PTS_EIIB_2/3"/>
</dbReference>